<dbReference type="Pfam" id="PF20263">
    <property type="entry name" value="LYRM2-like"/>
    <property type="match status" value="1"/>
</dbReference>
<protein>
    <recommendedName>
        <fullName evidence="1">LYR motif-containing protein Cup1-like N-terminal domain-containing protein</fullName>
    </recommendedName>
</protein>
<name>A0A6A6U8T0_9PEZI</name>
<keyword evidence="3" id="KW-1185">Reference proteome</keyword>
<dbReference type="EMBL" id="MU004236">
    <property type="protein sequence ID" value="KAF2668380.1"/>
    <property type="molecule type" value="Genomic_DNA"/>
</dbReference>
<evidence type="ECO:0000313" key="2">
    <source>
        <dbReference type="EMBL" id="KAF2668380.1"/>
    </source>
</evidence>
<reference evidence="2" key="1">
    <citation type="journal article" date="2020" name="Stud. Mycol.">
        <title>101 Dothideomycetes genomes: a test case for predicting lifestyles and emergence of pathogens.</title>
        <authorList>
            <person name="Haridas S."/>
            <person name="Albert R."/>
            <person name="Binder M."/>
            <person name="Bloem J."/>
            <person name="Labutti K."/>
            <person name="Salamov A."/>
            <person name="Andreopoulos B."/>
            <person name="Baker S."/>
            <person name="Barry K."/>
            <person name="Bills G."/>
            <person name="Bluhm B."/>
            <person name="Cannon C."/>
            <person name="Castanera R."/>
            <person name="Culley D."/>
            <person name="Daum C."/>
            <person name="Ezra D."/>
            <person name="Gonzalez J."/>
            <person name="Henrissat B."/>
            <person name="Kuo A."/>
            <person name="Liang C."/>
            <person name="Lipzen A."/>
            <person name="Lutzoni F."/>
            <person name="Magnuson J."/>
            <person name="Mondo S."/>
            <person name="Nolan M."/>
            <person name="Ohm R."/>
            <person name="Pangilinan J."/>
            <person name="Park H.-J."/>
            <person name="Ramirez L."/>
            <person name="Alfaro M."/>
            <person name="Sun H."/>
            <person name="Tritt A."/>
            <person name="Yoshinaga Y."/>
            <person name="Zwiers L.-H."/>
            <person name="Turgeon B."/>
            <person name="Goodwin S."/>
            <person name="Spatafora J."/>
            <person name="Crous P."/>
            <person name="Grigoriev I."/>
        </authorList>
    </citation>
    <scope>NUCLEOTIDE SEQUENCE</scope>
    <source>
        <strain evidence="2">CBS 115976</strain>
    </source>
</reference>
<evidence type="ECO:0000313" key="3">
    <source>
        <dbReference type="Proteomes" id="UP000799302"/>
    </source>
</evidence>
<organism evidence="2 3">
    <name type="scientific">Microthyrium microscopicum</name>
    <dbReference type="NCBI Taxonomy" id="703497"/>
    <lineage>
        <taxon>Eukaryota</taxon>
        <taxon>Fungi</taxon>
        <taxon>Dikarya</taxon>
        <taxon>Ascomycota</taxon>
        <taxon>Pezizomycotina</taxon>
        <taxon>Dothideomycetes</taxon>
        <taxon>Dothideomycetes incertae sedis</taxon>
        <taxon>Microthyriales</taxon>
        <taxon>Microthyriaceae</taxon>
        <taxon>Microthyrium</taxon>
    </lineage>
</organism>
<sequence length="435" mass="49695">MPAAFNAADHARKCLQLYRSLLRACSYLPDSVARNHIHRHIVYRFRNYNSRAKVLVAVAAQSRSWNERKDAEETLQTRLGKAQASLRTLEKANAGGLLSLQYVLRWAYGRVGKRRFELLKPLLEPDTTPGNGSITTRPALSEPPQKRGYDLAIVPISDIFTPPKVSREHIVYDISPKYSKLRAIILAQVNLGKLLPHSERVLRSYLLKIPTKNEWNRPMPLVRVKNFANKHYAWLLEKVLPPLPDKDWLWLYELATGTRKWEGVPKRRKRVVVQHPEKYSARDLESILHVGRVQSLSPSEQSTRSQYSTDDVEKVLGRLPQSLHHFDSKDTWLEDSQLFEQSKSNVLEEELNVGGQFAVTRNSSDDPHTITERYMKRQLKAILVECPRLSKDKQTGGWEVTSGIFASKEAPDTSTLAPLFDMMELGTSARESVAR</sequence>
<accession>A0A6A6U8T0</accession>
<dbReference type="Proteomes" id="UP000799302">
    <property type="component" value="Unassembled WGS sequence"/>
</dbReference>
<dbReference type="OrthoDB" id="5521299at2759"/>
<dbReference type="AlphaFoldDB" id="A0A6A6U8T0"/>
<proteinExistence type="predicted"/>
<evidence type="ECO:0000259" key="1">
    <source>
        <dbReference type="Pfam" id="PF20263"/>
    </source>
</evidence>
<dbReference type="CDD" id="cd20273">
    <property type="entry name" value="Complex1_LYR_unchar"/>
    <property type="match status" value="1"/>
</dbReference>
<dbReference type="InterPro" id="IPR046896">
    <property type="entry name" value="Cup1-like_N"/>
</dbReference>
<feature type="domain" description="LYR motif-containing protein Cup1-like N-terminal" evidence="1">
    <location>
        <begin position="17"/>
        <end position="119"/>
    </location>
</feature>
<gene>
    <name evidence="2" type="ORF">BT63DRAFT_274554</name>
</gene>